<comment type="caution">
    <text evidence="4">The sequence shown here is derived from an EMBL/GenBank/DDBJ whole genome shotgun (WGS) entry which is preliminary data.</text>
</comment>
<evidence type="ECO:0000259" key="3">
    <source>
        <dbReference type="PROSITE" id="PS50977"/>
    </source>
</evidence>
<dbReference type="PRINTS" id="PR00455">
    <property type="entry name" value="HTHTETR"/>
</dbReference>
<dbReference type="EMBL" id="BAAAMU010000030">
    <property type="protein sequence ID" value="GAA1641941.1"/>
    <property type="molecule type" value="Genomic_DNA"/>
</dbReference>
<dbReference type="PANTHER" id="PTHR30055">
    <property type="entry name" value="HTH-TYPE TRANSCRIPTIONAL REGULATOR RUTR"/>
    <property type="match status" value="1"/>
</dbReference>
<accession>A0ABN2FF43</accession>
<evidence type="ECO:0000256" key="1">
    <source>
        <dbReference type="ARBA" id="ARBA00023125"/>
    </source>
</evidence>
<evidence type="ECO:0000313" key="4">
    <source>
        <dbReference type="EMBL" id="GAA1641941.1"/>
    </source>
</evidence>
<gene>
    <name evidence="4" type="ORF">GCM10009733_043710</name>
</gene>
<feature type="domain" description="HTH tetR-type" evidence="3">
    <location>
        <begin position="8"/>
        <end position="68"/>
    </location>
</feature>
<sequence>MRTRGQSGEARDRLLLAAAELLEGSGDGTLSTRAVCERAGVQAPTLYHHFGSKQGLIDAVINHGFTQYVQPADPTGDPLDDLRHGWDRHVAFGLEHPAFYALLYGRAEPGKPCAVTAPAHAMLRDLLTVAARRGLLTVPVGDAAEQILAANVGVTLSLITQPVGERDMGLSGRVREAALAAVLQPAAGRPAHGGAAVPATRAGAALTLLALVDEDPSGLSAGEHALLRELLDRLAGGGPTPTAGRR</sequence>
<keyword evidence="5" id="KW-1185">Reference proteome</keyword>
<evidence type="ECO:0000256" key="2">
    <source>
        <dbReference type="PROSITE-ProRule" id="PRU00335"/>
    </source>
</evidence>
<dbReference type="RefSeq" id="WP_346107387.1">
    <property type="nucleotide sequence ID" value="NZ_BAAAMU010000030.1"/>
</dbReference>
<dbReference type="Pfam" id="PF00440">
    <property type="entry name" value="TetR_N"/>
    <property type="match status" value="1"/>
</dbReference>
<name>A0ABN2FF43_9ACTN</name>
<dbReference type="SUPFAM" id="SSF46689">
    <property type="entry name" value="Homeodomain-like"/>
    <property type="match status" value="1"/>
</dbReference>
<dbReference type="InterPro" id="IPR001647">
    <property type="entry name" value="HTH_TetR"/>
</dbReference>
<keyword evidence="1 2" id="KW-0238">DNA-binding</keyword>
<organism evidence="4 5">
    <name type="scientific">Nonomuraea maheshkhaliensis</name>
    <dbReference type="NCBI Taxonomy" id="419590"/>
    <lineage>
        <taxon>Bacteria</taxon>
        <taxon>Bacillati</taxon>
        <taxon>Actinomycetota</taxon>
        <taxon>Actinomycetes</taxon>
        <taxon>Streptosporangiales</taxon>
        <taxon>Streptosporangiaceae</taxon>
        <taxon>Nonomuraea</taxon>
    </lineage>
</organism>
<dbReference type="Proteomes" id="UP001500064">
    <property type="component" value="Unassembled WGS sequence"/>
</dbReference>
<feature type="DNA-binding region" description="H-T-H motif" evidence="2">
    <location>
        <begin position="31"/>
        <end position="50"/>
    </location>
</feature>
<dbReference type="SUPFAM" id="SSF48498">
    <property type="entry name" value="Tetracyclin repressor-like, C-terminal domain"/>
    <property type="match status" value="1"/>
</dbReference>
<protein>
    <submittedName>
        <fullName evidence="4">TetR/AcrR family transcriptional regulator</fullName>
    </submittedName>
</protein>
<proteinExistence type="predicted"/>
<dbReference type="Gene3D" id="1.10.357.10">
    <property type="entry name" value="Tetracycline Repressor, domain 2"/>
    <property type="match status" value="1"/>
</dbReference>
<dbReference type="PANTHER" id="PTHR30055:SF220">
    <property type="entry name" value="TETR-FAMILY REGULATORY PROTEIN"/>
    <property type="match status" value="1"/>
</dbReference>
<evidence type="ECO:0000313" key="5">
    <source>
        <dbReference type="Proteomes" id="UP001500064"/>
    </source>
</evidence>
<reference evidence="4 5" key="1">
    <citation type="journal article" date="2019" name="Int. J. Syst. Evol. Microbiol.">
        <title>The Global Catalogue of Microorganisms (GCM) 10K type strain sequencing project: providing services to taxonomists for standard genome sequencing and annotation.</title>
        <authorList>
            <consortium name="The Broad Institute Genomics Platform"/>
            <consortium name="The Broad Institute Genome Sequencing Center for Infectious Disease"/>
            <person name="Wu L."/>
            <person name="Ma J."/>
        </authorList>
    </citation>
    <scope>NUCLEOTIDE SEQUENCE [LARGE SCALE GENOMIC DNA]</scope>
    <source>
        <strain evidence="4 5">JCM 13929</strain>
    </source>
</reference>
<dbReference type="InterPro" id="IPR036271">
    <property type="entry name" value="Tet_transcr_reg_TetR-rel_C_sf"/>
</dbReference>
<dbReference type="PROSITE" id="PS50977">
    <property type="entry name" value="HTH_TETR_2"/>
    <property type="match status" value="1"/>
</dbReference>
<dbReference type="InterPro" id="IPR050109">
    <property type="entry name" value="HTH-type_TetR-like_transc_reg"/>
</dbReference>
<dbReference type="InterPro" id="IPR009057">
    <property type="entry name" value="Homeodomain-like_sf"/>
</dbReference>